<feature type="chain" id="PRO_5038008163" evidence="2">
    <location>
        <begin position="21"/>
        <end position="307"/>
    </location>
</feature>
<dbReference type="GO" id="GO:0005892">
    <property type="term" value="C:acetylcholine-gated channel complex"/>
    <property type="evidence" value="ECO:0007669"/>
    <property type="project" value="InterPro"/>
</dbReference>
<evidence type="ECO:0000256" key="2">
    <source>
        <dbReference type="SAM" id="SignalP"/>
    </source>
</evidence>
<feature type="signal peptide" evidence="2">
    <location>
        <begin position="1"/>
        <end position="20"/>
    </location>
</feature>
<evidence type="ECO:0000256" key="1">
    <source>
        <dbReference type="SAM" id="Phobius"/>
    </source>
</evidence>
<reference evidence="4" key="1">
    <citation type="submission" date="2022-11" db="UniProtKB">
        <authorList>
            <consortium name="WormBaseParasite"/>
        </authorList>
    </citation>
    <scope>IDENTIFICATION</scope>
</reference>
<dbReference type="Pfam" id="PF17175">
    <property type="entry name" value="MOLO1"/>
    <property type="match status" value="1"/>
</dbReference>
<dbReference type="PANTHER" id="PTHR33748:SF4">
    <property type="entry name" value="MOLO-1"/>
    <property type="match status" value="1"/>
</dbReference>
<feature type="transmembrane region" description="Helical" evidence="1">
    <location>
        <begin position="218"/>
        <end position="241"/>
    </location>
</feature>
<name>A0A914ZW40_PARUN</name>
<organism evidence="3 4">
    <name type="scientific">Parascaris univalens</name>
    <name type="common">Nematode worm</name>
    <dbReference type="NCBI Taxonomy" id="6257"/>
    <lineage>
        <taxon>Eukaryota</taxon>
        <taxon>Metazoa</taxon>
        <taxon>Ecdysozoa</taxon>
        <taxon>Nematoda</taxon>
        <taxon>Chromadorea</taxon>
        <taxon>Rhabditida</taxon>
        <taxon>Spirurina</taxon>
        <taxon>Ascaridomorpha</taxon>
        <taxon>Ascaridoidea</taxon>
        <taxon>Ascarididae</taxon>
        <taxon>Parascaris</taxon>
    </lineage>
</organism>
<evidence type="ECO:0000313" key="4">
    <source>
        <dbReference type="WBParaSite" id="PgB21_g017_t01"/>
    </source>
</evidence>
<keyword evidence="1" id="KW-0472">Membrane</keyword>
<keyword evidence="3" id="KW-1185">Reference proteome</keyword>
<dbReference type="AlphaFoldDB" id="A0A914ZW40"/>
<dbReference type="InterPro" id="IPR033438">
    <property type="entry name" value="MOLO1"/>
</dbReference>
<sequence>MINALISLLFLLLQVADVCPTQWTSSGYPDLRGPTVNSCGIKPRTGSLLYVCDPDHVLNKTEGEKLNDRLHDLAVGTPCHCQRRSQCASGEEHGSPFHGFVVSIALVNNLQMTIHSPSEQQLTDRAEGFCRTLEGRWALGDCGNSVIVFVWKHYKKMVIWPARLAEKYVTAEERRHILASVNSLVQNDQWLEALTQVIADLHRELQGEPEDRVDTGTLSLIIAVGVACLLTLLITCCVCAFRCCGNLRNEENENVRKAVQRVDSLRAEVIRRGSQLRRSLSRSPKFSIRDDNPVDASFFSDANTTIV</sequence>
<keyword evidence="1" id="KW-0812">Transmembrane</keyword>
<keyword evidence="2" id="KW-0732">Signal</keyword>
<accession>A0A914ZW40</accession>
<keyword evidence="1" id="KW-1133">Transmembrane helix</keyword>
<dbReference type="Gene3D" id="3.10.310.50">
    <property type="match status" value="1"/>
</dbReference>
<proteinExistence type="predicted"/>
<dbReference type="WBParaSite" id="PgB21_g017_t01">
    <property type="protein sequence ID" value="PgB21_g017_t01"/>
    <property type="gene ID" value="PgB21_g017"/>
</dbReference>
<evidence type="ECO:0000313" key="3">
    <source>
        <dbReference type="Proteomes" id="UP000887569"/>
    </source>
</evidence>
<dbReference type="Proteomes" id="UP000887569">
    <property type="component" value="Unplaced"/>
</dbReference>
<dbReference type="PANTHER" id="PTHR33748">
    <property type="entry name" value="PROTEIN CBG04600"/>
    <property type="match status" value="1"/>
</dbReference>
<protein>
    <submittedName>
        <fullName evidence="4">Uncharacterized protein</fullName>
    </submittedName>
</protein>